<accession>A0A2M3ZUY8</accession>
<sequence length="111" mass="11296">MAAFIRGEGPPRSRSLVPLLAVLLGPLLAAPPTVMVKMPSSETTLADAAGSASFSSSGLGCELPFSGLRAFAPTSTFRHVVAAVSRTCSSLLNRPFTSSSSSSVSMTPPNA</sequence>
<reference evidence="2" key="1">
    <citation type="submission" date="2018-01" db="EMBL/GenBank/DDBJ databases">
        <title>An insight into the sialome of Amazonian anophelines.</title>
        <authorList>
            <person name="Ribeiro J.M."/>
            <person name="Scarpassa V."/>
            <person name="Calvo E."/>
        </authorList>
    </citation>
    <scope>NUCLEOTIDE SEQUENCE</scope>
    <source>
        <tissue evidence="2">Salivary glands</tissue>
    </source>
</reference>
<organism evidence="2">
    <name type="scientific">Anopheles braziliensis</name>
    <dbReference type="NCBI Taxonomy" id="58242"/>
    <lineage>
        <taxon>Eukaryota</taxon>
        <taxon>Metazoa</taxon>
        <taxon>Ecdysozoa</taxon>
        <taxon>Arthropoda</taxon>
        <taxon>Hexapoda</taxon>
        <taxon>Insecta</taxon>
        <taxon>Pterygota</taxon>
        <taxon>Neoptera</taxon>
        <taxon>Endopterygota</taxon>
        <taxon>Diptera</taxon>
        <taxon>Nematocera</taxon>
        <taxon>Culicoidea</taxon>
        <taxon>Culicidae</taxon>
        <taxon>Anophelinae</taxon>
        <taxon>Anopheles</taxon>
    </lineage>
</organism>
<evidence type="ECO:0000256" key="1">
    <source>
        <dbReference type="SAM" id="SignalP"/>
    </source>
</evidence>
<dbReference type="EMBL" id="GGFM01011457">
    <property type="protein sequence ID" value="MBW32208.1"/>
    <property type="molecule type" value="Transcribed_RNA"/>
</dbReference>
<feature type="chain" id="PRO_5014960481" evidence="1">
    <location>
        <begin position="30"/>
        <end position="111"/>
    </location>
</feature>
<dbReference type="AlphaFoldDB" id="A0A2M3ZUY8"/>
<evidence type="ECO:0000313" key="2">
    <source>
        <dbReference type="EMBL" id="MBW32208.1"/>
    </source>
</evidence>
<protein>
    <submittedName>
        <fullName evidence="2">Putative secreted peptide</fullName>
    </submittedName>
</protein>
<feature type="signal peptide" evidence="1">
    <location>
        <begin position="1"/>
        <end position="29"/>
    </location>
</feature>
<proteinExistence type="predicted"/>
<name>A0A2M3ZUY8_9DIPT</name>
<keyword evidence="1" id="KW-0732">Signal</keyword>